<accession>A0A7J6GBZ2</accession>
<keyword evidence="3" id="KW-0722">Serine protease inhibitor</keyword>
<keyword evidence="2" id="KW-0646">Protease inhibitor</keyword>
<dbReference type="PANTHER" id="PTHR33091:SF73">
    <property type="entry name" value="INHIBITOR OF TRYPSIN AND HAGEMAN FACTOR-LIKE"/>
    <property type="match status" value="1"/>
</dbReference>
<dbReference type="AlphaFoldDB" id="A0A7J6GBZ2"/>
<dbReference type="Proteomes" id="UP000583929">
    <property type="component" value="Unassembled WGS sequence"/>
</dbReference>
<keyword evidence="6" id="KW-1185">Reference proteome</keyword>
<gene>
    <name evidence="5" type="ORF">G4B88_011732</name>
</gene>
<comment type="caution">
    <text evidence="5">The sequence shown here is derived from an EMBL/GenBank/DDBJ whole genome shotgun (WGS) entry which is preliminary data.</text>
</comment>
<dbReference type="InterPro" id="IPR000864">
    <property type="entry name" value="Prot_inh_pot1"/>
</dbReference>
<dbReference type="GO" id="GO:0004867">
    <property type="term" value="F:serine-type endopeptidase inhibitor activity"/>
    <property type="evidence" value="ECO:0007669"/>
    <property type="project" value="UniProtKB-KW"/>
</dbReference>
<evidence type="ECO:0000313" key="5">
    <source>
        <dbReference type="EMBL" id="KAF4380486.1"/>
    </source>
</evidence>
<evidence type="ECO:0000256" key="2">
    <source>
        <dbReference type="ARBA" id="ARBA00022690"/>
    </source>
</evidence>
<dbReference type="PRINTS" id="PR00292">
    <property type="entry name" value="POTATOINHBTR"/>
</dbReference>
<feature type="region of interest" description="Disordered" evidence="4">
    <location>
        <begin position="1"/>
        <end position="23"/>
    </location>
</feature>
<dbReference type="PANTHER" id="PTHR33091">
    <property type="entry name" value="PROTEIN, PUTATIVE, EXPRESSED-RELATED"/>
    <property type="match status" value="1"/>
</dbReference>
<proteinExistence type="inferred from homology"/>
<dbReference type="EMBL" id="JAATIQ010000120">
    <property type="protein sequence ID" value="KAF4380486.1"/>
    <property type="molecule type" value="Genomic_DNA"/>
</dbReference>
<protein>
    <submittedName>
        <fullName evidence="5">Uncharacterized protein</fullName>
    </submittedName>
</protein>
<evidence type="ECO:0000256" key="1">
    <source>
        <dbReference type="ARBA" id="ARBA00008210"/>
    </source>
</evidence>
<evidence type="ECO:0000256" key="3">
    <source>
        <dbReference type="ARBA" id="ARBA00022900"/>
    </source>
</evidence>
<dbReference type="OMA" id="HEIFICS"/>
<dbReference type="GO" id="GO:0009611">
    <property type="term" value="P:response to wounding"/>
    <property type="evidence" value="ECO:0007669"/>
    <property type="project" value="InterPro"/>
</dbReference>
<dbReference type="OrthoDB" id="10013825at2759"/>
<comment type="similarity">
    <text evidence="1">Belongs to the protease inhibitor I13 (potato type I serine protease inhibitor) family.</text>
</comment>
<name>A0A7J6GBZ2_CANSA</name>
<dbReference type="Pfam" id="PF00280">
    <property type="entry name" value="potato_inhibit"/>
    <property type="match status" value="1"/>
</dbReference>
<sequence>MASKSTEGGDRSGSNDKSSWPELVGIQGEIGEKTITKENPSIKTVIIVTEGSFVTMDFRSDRVRLWVDQQGLITRVPTIA</sequence>
<dbReference type="InterPro" id="IPR036354">
    <property type="entry name" value="Prot_inh_pot1_sf"/>
</dbReference>
<evidence type="ECO:0000313" key="6">
    <source>
        <dbReference type="Proteomes" id="UP000583929"/>
    </source>
</evidence>
<evidence type="ECO:0000256" key="4">
    <source>
        <dbReference type="SAM" id="MobiDB-lite"/>
    </source>
</evidence>
<dbReference type="Gene3D" id="3.30.10.10">
    <property type="entry name" value="Trypsin Inhibitor V, subunit A"/>
    <property type="match status" value="1"/>
</dbReference>
<dbReference type="SUPFAM" id="SSF54654">
    <property type="entry name" value="CI-2 family of serine protease inhibitors"/>
    <property type="match status" value="1"/>
</dbReference>
<accession>A0A803Q365</accession>
<organism evidence="5 6">
    <name type="scientific">Cannabis sativa</name>
    <name type="common">Hemp</name>
    <name type="synonym">Marijuana</name>
    <dbReference type="NCBI Taxonomy" id="3483"/>
    <lineage>
        <taxon>Eukaryota</taxon>
        <taxon>Viridiplantae</taxon>
        <taxon>Streptophyta</taxon>
        <taxon>Embryophyta</taxon>
        <taxon>Tracheophyta</taxon>
        <taxon>Spermatophyta</taxon>
        <taxon>Magnoliopsida</taxon>
        <taxon>eudicotyledons</taxon>
        <taxon>Gunneridae</taxon>
        <taxon>Pentapetalae</taxon>
        <taxon>rosids</taxon>
        <taxon>fabids</taxon>
        <taxon>Rosales</taxon>
        <taxon>Cannabaceae</taxon>
        <taxon>Cannabis</taxon>
    </lineage>
</organism>
<reference evidence="5 6" key="1">
    <citation type="journal article" date="2020" name="bioRxiv">
        <title>Sequence and annotation of 42 cannabis genomes reveals extensive copy number variation in cannabinoid synthesis and pathogen resistance genes.</title>
        <authorList>
            <person name="Mckernan K.J."/>
            <person name="Helbert Y."/>
            <person name="Kane L.T."/>
            <person name="Ebling H."/>
            <person name="Zhang L."/>
            <person name="Liu B."/>
            <person name="Eaton Z."/>
            <person name="Mclaughlin S."/>
            <person name="Kingan S."/>
            <person name="Baybayan P."/>
            <person name="Concepcion G."/>
            <person name="Jordan M."/>
            <person name="Riva A."/>
            <person name="Barbazuk W."/>
            <person name="Harkins T."/>
        </authorList>
    </citation>
    <scope>NUCLEOTIDE SEQUENCE [LARGE SCALE GENOMIC DNA]</scope>
    <source>
        <strain evidence="6">cv. Jamaican Lion 4</strain>
        <tissue evidence="5">Leaf</tissue>
    </source>
</reference>